<dbReference type="InterPro" id="IPR020826">
    <property type="entry name" value="Transketolase_BS"/>
</dbReference>
<dbReference type="EC" id="2.2.1.1" evidence="5 11"/>
<dbReference type="SUPFAM" id="SSF52518">
    <property type="entry name" value="Thiamin diphosphate-binding fold (THDP-binding)"/>
    <property type="match status" value="2"/>
</dbReference>
<dbReference type="Gene3D" id="3.40.50.920">
    <property type="match status" value="1"/>
</dbReference>
<comment type="caution">
    <text evidence="13">The sequence shown here is derived from an EMBL/GenBank/DDBJ whole genome shotgun (WGS) entry which is preliminary data.</text>
</comment>
<evidence type="ECO:0000256" key="6">
    <source>
        <dbReference type="ARBA" id="ARBA00022679"/>
    </source>
</evidence>
<dbReference type="PANTHER" id="PTHR43522:SF2">
    <property type="entry name" value="TRANSKETOLASE 1-RELATED"/>
    <property type="match status" value="1"/>
</dbReference>
<dbReference type="InterPro" id="IPR029061">
    <property type="entry name" value="THDP-binding"/>
</dbReference>
<keyword evidence="8" id="KW-0460">Magnesium</keyword>
<gene>
    <name evidence="13" type="ORF">GCM10007368_14410</name>
</gene>
<evidence type="ECO:0000256" key="8">
    <source>
        <dbReference type="ARBA" id="ARBA00022842"/>
    </source>
</evidence>
<keyword evidence="6" id="KW-0808">Transferase</keyword>
<dbReference type="RefSeq" id="WP_188522989.1">
    <property type="nucleotide sequence ID" value="NZ_BMDG01000004.1"/>
</dbReference>
<keyword evidence="14" id="KW-1185">Reference proteome</keyword>
<comment type="catalytic activity">
    <reaction evidence="10">
        <text>D-sedoheptulose 7-phosphate + D-glyceraldehyde 3-phosphate = aldehydo-D-ribose 5-phosphate + D-xylulose 5-phosphate</text>
        <dbReference type="Rhea" id="RHEA:10508"/>
        <dbReference type="ChEBI" id="CHEBI:57483"/>
        <dbReference type="ChEBI" id="CHEBI:57737"/>
        <dbReference type="ChEBI" id="CHEBI:58273"/>
        <dbReference type="ChEBI" id="CHEBI:59776"/>
        <dbReference type="EC" id="2.2.1.1"/>
    </reaction>
</comment>
<evidence type="ECO:0000256" key="3">
    <source>
        <dbReference type="ARBA" id="ARBA00007131"/>
    </source>
</evidence>
<dbReference type="InterPro" id="IPR005474">
    <property type="entry name" value="Transketolase_N"/>
</dbReference>
<dbReference type="PANTHER" id="PTHR43522">
    <property type="entry name" value="TRANSKETOLASE"/>
    <property type="match status" value="1"/>
</dbReference>
<keyword evidence="7" id="KW-0479">Metal-binding</keyword>
<keyword evidence="9" id="KW-0786">Thiamine pyrophosphate</keyword>
<dbReference type="InterPro" id="IPR005478">
    <property type="entry name" value="Transketolase_bac-like"/>
</dbReference>
<dbReference type="Pfam" id="PF22613">
    <property type="entry name" value="Transketolase_C_1"/>
    <property type="match status" value="1"/>
</dbReference>
<dbReference type="Proteomes" id="UP000632535">
    <property type="component" value="Unassembled WGS sequence"/>
</dbReference>
<dbReference type="SMART" id="SM00861">
    <property type="entry name" value="Transket_pyr"/>
    <property type="match status" value="1"/>
</dbReference>
<dbReference type="Gene3D" id="3.40.50.970">
    <property type="match status" value="2"/>
</dbReference>
<reference evidence="14" key="1">
    <citation type="journal article" date="2019" name="Int. J. Syst. Evol. Microbiol.">
        <title>The Global Catalogue of Microorganisms (GCM) 10K type strain sequencing project: providing services to taxonomists for standard genome sequencing and annotation.</title>
        <authorList>
            <consortium name="The Broad Institute Genomics Platform"/>
            <consortium name="The Broad Institute Genome Sequencing Center for Infectious Disease"/>
            <person name="Wu L."/>
            <person name="Ma J."/>
        </authorList>
    </citation>
    <scope>NUCLEOTIDE SEQUENCE [LARGE SCALE GENOMIC DNA]</scope>
    <source>
        <strain evidence="14">CCM 8653</strain>
    </source>
</reference>
<dbReference type="Pfam" id="PF00456">
    <property type="entry name" value="Transketolase_N"/>
    <property type="match status" value="1"/>
</dbReference>
<evidence type="ECO:0000256" key="2">
    <source>
        <dbReference type="ARBA" id="ARBA00001964"/>
    </source>
</evidence>
<evidence type="ECO:0000313" key="13">
    <source>
        <dbReference type="EMBL" id="GGI07088.1"/>
    </source>
</evidence>
<feature type="domain" description="Transketolase-like pyrimidine-binding" evidence="12">
    <location>
        <begin position="376"/>
        <end position="556"/>
    </location>
</feature>
<evidence type="ECO:0000256" key="9">
    <source>
        <dbReference type="ARBA" id="ARBA00023052"/>
    </source>
</evidence>
<dbReference type="InterPro" id="IPR005475">
    <property type="entry name" value="Transketolase-like_Pyr-bd"/>
</dbReference>
<dbReference type="CDD" id="cd07033">
    <property type="entry name" value="TPP_PYR_DXS_TK_like"/>
    <property type="match status" value="1"/>
</dbReference>
<evidence type="ECO:0000256" key="10">
    <source>
        <dbReference type="ARBA" id="ARBA00049473"/>
    </source>
</evidence>
<organism evidence="13 14">
    <name type="scientific">Isoptericola cucumis</name>
    <dbReference type="NCBI Taxonomy" id="1776856"/>
    <lineage>
        <taxon>Bacteria</taxon>
        <taxon>Bacillati</taxon>
        <taxon>Actinomycetota</taxon>
        <taxon>Actinomycetes</taxon>
        <taxon>Micrococcales</taxon>
        <taxon>Promicromonosporaceae</taxon>
        <taxon>Isoptericola</taxon>
    </lineage>
</organism>
<comment type="subunit">
    <text evidence="4">Homodimer.</text>
</comment>
<evidence type="ECO:0000259" key="12">
    <source>
        <dbReference type="SMART" id="SM00861"/>
    </source>
</evidence>
<evidence type="ECO:0000256" key="11">
    <source>
        <dbReference type="NCBIfam" id="TIGR00232"/>
    </source>
</evidence>
<protein>
    <recommendedName>
        <fullName evidence="5 11">Transketolase</fullName>
        <ecNumber evidence="5 11">2.2.1.1</ecNumber>
    </recommendedName>
</protein>
<dbReference type="NCBIfam" id="TIGR00232">
    <property type="entry name" value="tktlase_bact"/>
    <property type="match status" value="1"/>
</dbReference>
<evidence type="ECO:0000256" key="1">
    <source>
        <dbReference type="ARBA" id="ARBA00001946"/>
    </source>
</evidence>
<dbReference type="PROSITE" id="PS00802">
    <property type="entry name" value="TRANSKETOLASE_2"/>
    <property type="match status" value="1"/>
</dbReference>
<name>A0ABQ2B5G3_9MICO</name>
<dbReference type="CDD" id="cd02012">
    <property type="entry name" value="TPP_TK"/>
    <property type="match status" value="1"/>
</dbReference>
<dbReference type="SUPFAM" id="SSF52922">
    <property type="entry name" value="TK C-terminal domain-like"/>
    <property type="match status" value="1"/>
</dbReference>
<sequence>MNAFDPAVAPLEWNDLDDRAVKTIKALAADAVQKVGNGHPGTAISLAPAAYLLFQKAMRHDPADPHWVGRDRFVLSAGHSSLTLYLQLFLAGYGLEMDDIAALRTWGSKTPGHPEYKHTDGVEITTGPLGQGLASAVGMAFASRRERGLLDPDTAPGESPFDHHVYVVASDGDLQEGVTSEASSLAGHQKLGNLVVIWDDNKISIEDDTDISFTEDVLARYEAYGWHTQRVDWTVGGTGYAEDVDALAAALDAAKAETGKPSFIALRTIIGWPSPTKQNTGGIHGSAMGVDEVAGLKKELGLDPEVSFHIDDDVLAHTRAVAQRQSAERAAWDRSYDAWRTASPEGAALLDRLVSRTLPAGWTDELPVFEASEKGVATRAASGKVLNALADVLPELWGGSADLAGSNNTTMDGQPSFIPVEHSTKKFPGHEYGRTLHFGIREHGMGSILNGIVLHGLTRPYGGTFLQFSDYMRASVRIAALMEIPTTFVWTHDSIGLGEDGPTHQPVEHLAALRAIPNLDIVRPADANETAWAWRGILENTSNPAGLVLTRQNVPTFPRDVDGFASAEGTLKGAYTLVDGSNDETGVPDVVLVGTGSEVQLAVEARELLAAEGVAARVVSMPSREWFDRQDAAYREQVLPAGVKARVSVEAGVAQGWRDVVGDAGRSVSLEHYGASADYQTLYREYGITAEAVAAAARESIAAAADARG</sequence>
<proteinExistence type="inferred from homology"/>
<comment type="cofactor">
    <cofactor evidence="1">
        <name>Mg(2+)</name>
        <dbReference type="ChEBI" id="CHEBI:18420"/>
    </cofactor>
</comment>
<evidence type="ECO:0000256" key="4">
    <source>
        <dbReference type="ARBA" id="ARBA00011738"/>
    </source>
</evidence>
<evidence type="ECO:0000256" key="5">
    <source>
        <dbReference type="ARBA" id="ARBA00013152"/>
    </source>
</evidence>
<accession>A0ABQ2B5G3</accession>
<comment type="cofactor">
    <cofactor evidence="2">
        <name>thiamine diphosphate</name>
        <dbReference type="ChEBI" id="CHEBI:58937"/>
    </cofactor>
</comment>
<evidence type="ECO:0000256" key="7">
    <source>
        <dbReference type="ARBA" id="ARBA00022723"/>
    </source>
</evidence>
<dbReference type="InterPro" id="IPR033247">
    <property type="entry name" value="Transketolase_fam"/>
</dbReference>
<dbReference type="Pfam" id="PF02779">
    <property type="entry name" value="Transket_pyr"/>
    <property type="match status" value="1"/>
</dbReference>
<dbReference type="InterPro" id="IPR055152">
    <property type="entry name" value="Transketolase-like_C_2"/>
</dbReference>
<dbReference type="InterPro" id="IPR009014">
    <property type="entry name" value="Transketo_C/PFOR_II"/>
</dbReference>
<comment type="similarity">
    <text evidence="3">Belongs to the transketolase family.</text>
</comment>
<evidence type="ECO:0000313" key="14">
    <source>
        <dbReference type="Proteomes" id="UP000632535"/>
    </source>
</evidence>
<dbReference type="EMBL" id="BMDG01000004">
    <property type="protein sequence ID" value="GGI07088.1"/>
    <property type="molecule type" value="Genomic_DNA"/>
</dbReference>